<feature type="binding site" evidence="9">
    <location>
        <position position="187"/>
    </location>
    <ligand>
        <name>2-[(2R,5Z)-2-carboxy-4-methylthiazol-5(2H)-ylidene]ethyl phosphate</name>
        <dbReference type="ChEBI" id="CHEBI:62899"/>
    </ligand>
</feature>
<dbReference type="InterPro" id="IPR013785">
    <property type="entry name" value="Aldolase_TIM"/>
</dbReference>
<dbReference type="HAMAP" id="MF_00097">
    <property type="entry name" value="TMP_synthase"/>
    <property type="match status" value="1"/>
</dbReference>
<accession>A0A3M6Q4M9</accession>
<dbReference type="InterPro" id="IPR036206">
    <property type="entry name" value="ThiamineP_synth_sf"/>
</dbReference>
<evidence type="ECO:0000259" key="12">
    <source>
        <dbReference type="Pfam" id="PF02581"/>
    </source>
</evidence>
<feature type="domain" description="Thiamine phosphate synthase/TenI" evidence="12">
    <location>
        <begin position="19"/>
        <end position="210"/>
    </location>
</feature>
<keyword evidence="2 9" id="KW-0808">Transferase</keyword>
<feature type="binding site" evidence="9">
    <location>
        <position position="83"/>
    </location>
    <ligand>
        <name>Mg(2+)</name>
        <dbReference type="ChEBI" id="CHEBI:18420"/>
    </ligand>
</feature>
<evidence type="ECO:0000256" key="9">
    <source>
        <dbReference type="HAMAP-Rule" id="MF_00097"/>
    </source>
</evidence>
<dbReference type="GO" id="GO:0005737">
    <property type="term" value="C:cytoplasm"/>
    <property type="evidence" value="ECO:0007669"/>
    <property type="project" value="TreeGrafter"/>
</dbReference>
<comment type="function">
    <text evidence="9">Condenses 4-methyl-5-(beta-hydroxyethyl)thiazole monophosphate (THZ-P) and 2-methyl-4-amino-5-hydroxymethyl pyrimidine pyrophosphate (HMP-PP) to form thiamine monophosphate (TMP).</text>
</comment>
<dbReference type="AlphaFoldDB" id="A0A3M6Q4M9"/>
<dbReference type="GO" id="GO:0000287">
    <property type="term" value="F:magnesium ion binding"/>
    <property type="evidence" value="ECO:0007669"/>
    <property type="project" value="UniProtKB-UniRule"/>
</dbReference>
<dbReference type="UniPathway" id="UPA00060">
    <property type="reaction ID" value="UER00141"/>
</dbReference>
<feature type="binding site" evidence="9">
    <location>
        <begin position="156"/>
        <end position="158"/>
    </location>
    <ligand>
        <name>2-[(2R,5Z)-2-carboxy-4-methylthiazol-5(2H)-ylidene]ethyl phosphate</name>
        <dbReference type="ChEBI" id="CHEBI:62899"/>
    </ligand>
</feature>
<comment type="pathway">
    <text evidence="1 9 11">Cofactor biosynthesis; thiamine diphosphate biosynthesis; thiamine phosphate from 4-amino-2-methyl-5-diphosphomethylpyrimidine and 4-methyl-5-(2-phosphoethyl)-thiazole: step 1/1.</text>
</comment>
<evidence type="ECO:0000256" key="4">
    <source>
        <dbReference type="ARBA" id="ARBA00022842"/>
    </source>
</evidence>
<evidence type="ECO:0000256" key="3">
    <source>
        <dbReference type="ARBA" id="ARBA00022723"/>
    </source>
</evidence>
<feature type="binding site" evidence="9">
    <location>
        <position position="82"/>
    </location>
    <ligand>
        <name>4-amino-2-methyl-5-(diphosphooxymethyl)pyrimidine</name>
        <dbReference type="ChEBI" id="CHEBI:57841"/>
    </ligand>
</feature>
<dbReference type="GO" id="GO:0004789">
    <property type="term" value="F:thiamine-phosphate diphosphorylase activity"/>
    <property type="evidence" value="ECO:0007669"/>
    <property type="project" value="UniProtKB-UniRule"/>
</dbReference>
<dbReference type="InterPro" id="IPR034291">
    <property type="entry name" value="TMP_synthase"/>
</dbReference>
<comment type="caution">
    <text evidence="13">The sequence shown here is derived from an EMBL/GenBank/DDBJ whole genome shotgun (WGS) entry which is preliminary data.</text>
</comment>
<evidence type="ECO:0000256" key="1">
    <source>
        <dbReference type="ARBA" id="ARBA00005165"/>
    </source>
</evidence>
<evidence type="ECO:0000256" key="2">
    <source>
        <dbReference type="ARBA" id="ARBA00022679"/>
    </source>
</evidence>
<keyword evidence="3 9" id="KW-0479">Metal-binding</keyword>
<dbReference type="NCBIfam" id="TIGR00693">
    <property type="entry name" value="thiE"/>
    <property type="match status" value="1"/>
</dbReference>
<evidence type="ECO:0000256" key="10">
    <source>
        <dbReference type="RuleBase" id="RU003826"/>
    </source>
</evidence>
<organism evidence="13 14">
    <name type="scientific">Allofranklinella schreckenbergeri</name>
    <dbReference type="NCBI Taxonomy" id="1076744"/>
    <lineage>
        <taxon>Bacteria</taxon>
        <taxon>Pseudomonadati</taxon>
        <taxon>Pseudomonadota</taxon>
        <taxon>Betaproteobacteria</taxon>
        <taxon>Burkholderiales</taxon>
        <taxon>Comamonadaceae</taxon>
        <taxon>Allofranklinella</taxon>
    </lineage>
</organism>
<dbReference type="Gene3D" id="3.20.20.70">
    <property type="entry name" value="Aldolase class I"/>
    <property type="match status" value="1"/>
</dbReference>
<dbReference type="GO" id="GO:0009229">
    <property type="term" value="P:thiamine diphosphate biosynthetic process"/>
    <property type="evidence" value="ECO:0007669"/>
    <property type="project" value="UniProtKB-UniRule"/>
</dbReference>
<gene>
    <name evidence="9 13" type="primary">thiE</name>
    <name evidence="13" type="ORF">EBQ25_10045</name>
</gene>
<comment type="catalytic activity">
    <reaction evidence="8 9 10">
        <text>2-[(2R,5Z)-2-carboxy-4-methylthiazol-5(2H)-ylidene]ethyl phosphate + 4-amino-2-methyl-5-(diphosphooxymethyl)pyrimidine + 2 H(+) = thiamine phosphate + CO2 + diphosphate</text>
        <dbReference type="Rhea" id="RHEA:47844"/>
        <dbReference type="ChEBI" id="CHEBI:15378"/>
        <dbReference type="ChEBI" id="CHEBI:16526"/>
        <dbReference type="ChEBI" id="CHEBI:33019"/>
        <dbReference type="ChEBI" id="CHEBI:37575"/>
        <dbReference type="ChEBI" id="CHEBI:57841"/>
        <dbReference type="ChEBI" id="CHEBI:62899"/>
        <dbReference type="EC" id="2.5.1.3"/>
    </reaction>
</comment>
<proteinExistence type="inferred from homology"/>
<dbReference type="EMBL" id="RDQL01000015">
    <property type="protein sequence ID" value="RMW97540.1"/>
    <property type="molecule type" value="Genomic_DNA"/>
</dbReference>
<protein>
    <recommendedName>
        <fullName evidence="9">Thiamine-phosphate synthase</fullName>
        <shortName evidence="9">TP synthase</shortName>
        <shortName evidence="9">TPS</shortName>
        <ecNumber evidence="9">2.5.1.3</ecNumber>
    </recommendedName>
    <alternativeName>
        <fullName evidence="9">Thiamine-phosphate pyrophosphorylase</fullName>
        <shortName evidence="9">TMP pyrophosphorylase</shortName>
        <shortName evidence="9">TMP-PPase</shortName>
    </alternativeName>
</protein>
<feature type="binding site" evidence="9">
    <location>
        <position position="126"/>
    </location>
    <ligand>
        <name>4-amino-2-methyl-5-(diphosphooxymethyl)pyrimidine</name>
        <dbReference type="ChEBI" id="CHEBI:57841"/>
    </ligand>
</feature>
<evidence type="ECO:0000256" key="11">
    <source>
        <dbReference type="RuleBase" id="RU004253"/>
    </source>
</evidence>
<feature type="binding site" evidence="9">
    <location>
        <begin position="207"/>
        <end position="208"/>
    </location>
    <ligand>
        <name>2-[(2R,5Z)-2-carboxy-4-methylthiazol-5(2H)-ylidene]ethyl phosphate</name>
        <dbReference type="ChEBI" id="CHEBI:62899"/>
    </ligand>
</feature>
<dbReference type="RefSeq" id="WP_122254415.1">
    <property type="nucleotide sequence ID" value="NZ_RDQL01000015.1"/>
</dbReference>
<evidence type="ECO:0000313" key="13">
    <source>
        <dbReference type="EMBL" id="RMW97540.1"/>
    </source>
</evidence>
<dbReference type="CDD" id="cd00564">
    <property type="entry name" value="TMP_TenI"/>
    <property type="match status" value="1"/>
</dbReference>
<comment type="cofactor">
    <cofactor evidence="9">
        <name>Mg(2+)</name>
        <dbReference type="ChEBI" id="CHEBI:18420"/>
    </cofactor>
    <text evidence="9">Binds 1 Mg(2+) ion per subunit.</text>
</comment>
<dbReference type="Pfam" id="PF02581">
    <property type="entry name" value="TMP-TENI"/>
    <property type="match status" value="1"/>
</dbReference>
<dbReference type="Proteomes" id="UP000267035">
    <property type="component" value="Unassembled WGS sequence"/>
</dbReference>
<reference evidence="13 14" key="1">
    <citation type="submission" date="2018-10" db="EMBL/GenBank/DDBJ databases">
        <title>Comamonadaceae CDC group NO-1 genome sequencing and assembly.</title>
        <authorList>
            <person name="Bernier A.-M."/>
            <person name="Bernard K."/>
        </authorList>
    </citation>
    <scope>NUCLEOTIDE SEQUENCE [LARGE SCALE GENOMIC DNA]</scope>
    <source>
        <strain evidence="13 14">NML161473</strain>
    </source>
</reference>
<dbReference type="PANTHER" id="PTHR20857">
    <property type="entry name" value="THIAMINE-PHOSPHATE PYROPHOSPHORYLASE"/>
    <property type="match status" value="1"/>
</dbReference>
<feature type="binding site" evidence="9">
    <location>
        <begin position="51"/>
        <end position="55"/>
    </location>
    <ligand>
        <name>4-amino-2-methyl-5-(diphosphooxymethyl)pyrimidine</name>
        <dbReference type="ChEBI" id="CHEBI:57841"/>
    </ligand>
</feature>
<dbReference type="InterPro" id="IPR022998">
    <property type="entry name" value="ThiamineP_synth_TenI"/>
</dbReference>
<dbReference type="PANTHER" id="PTHR20857:SF15">
    <property type="entry name" value="THIAMINE-PHOSPHATE SYNTHASE"/>
    <property type="match status" value="1"/>
</dbReference>
<evidence type="ECO:0000256" key="8">
    <source>
        <dbReference type="ARBA" id="ARBA00047883"/>
    </source>
</evidence>
<name>A0A3M6Q4M9_9BURK</name>
<evidence type="ECO:0000256" key="7">
    <source>
        <dbReference type="ARBA" id="ARBA00047851"/>
    </source>
</evidence>
<keyword evidence="14" id="KW-1185">Reference proteome</keyword>
<dbReference type="EC" id="2.5.1.3" evidence="9"/>
<sequence>MRPLPHTPSDAPHPLDLSLYLVTDAALCERAGRSVLHTVQQAVEGGVRVVQIREKHASGRAFLALVEAVAHALPAHVALLVNDRIDVFLAARAAGARVAGVHIGQSEIPAALARQIIGPEAIVGLSANAPATLDEAQALGAAGVVDYVGIGPLHPTATKPDADAGKGLPALAALRARTTLPAVAIGGVTAADAPALRAAGFDGAAVVSAICAAPDACAAAQTLRAAWDAAIALRTPHVKAIAP</sequence>
<keyword evidence="4 9" id="KW-0460">Magnesium</keyword>
<dbReference type="SUPFAM" id="SSF51391">
    <property type="entry name" value="Thiamin phosphate synthase"/>
    <property type="match status" value="1"/>
</dbReference>
<evidence type="ECO:0000256" key="6">
    <source>
        <dbReference type="ARBA" id="ARBA00047334"/>
    </source>
</evidence>
<feature type="binding site" evidence="9">
    <location>
        <position position="107"/>
    </location>
    <ligand>
        <name>Mg(2+)</name>
        <dbReference type="ChEBI" id="CHEBI:18420"/>
    </ligand>
</feature>
<comment type="catalytic activity">
    <reaction evidence="6 9 10">
        <text>4-methyl-5-(2-phosphooxyethyl)-thiazole + 4-amino-2-methyl-5-(diphosphooxymethyl)pyrimidine + H(+) = thiamine phosphate + diphosphate</text>
        <dbReference type="Rhea" id="RHEA:22328"/>
        <dbReference type="ChEBI" id="CHEBI:15378"/>
        <dbReference type="ChEBI" id="CHEBI:33019"/>
        <dbReference type="ChEBI" id="CHEBI:37575"/>
        <dbReference type="ChEBI" id="CHEBI:57841"/>
        <dbReference type="ChEBI" id="CHEBI:58296"/>
        <dbReference type="EC" id="2.5.1.3"/>
    </reaction>
</comment>
<dbReference type="GO" id="GO:0009228">
    <property type="term" value="P:thiamine biosynthetic process"/>
    <property type="evidence" value="ECO:0007669"/>
    <property type="project" value="UniProtKB-KW"/>
</dbReference>
<keyword evidence="5 9" id="KW-0784">Thiamine biosynthesis</keyword>
<evidence type="ECO:0000313" key="14">
    <source>
        <dbReference type="Proteomes" id="UP000267035"/>
    </source>
</evidence>
<evidence type="ECO:0000256" key="5">
    <source>
        <dbReference type="ARBA" id="ARBA00022977"/>
    </source>
</evidence>
<comment type="similarity">
    <text evidence="9 10">Belongs to the thiamine-phosphate synthase family.</text>
</comment>
<comment type="catalytic activity">
    <reaction evidence="7 9 10">
        <text>2-(2-carboxy-4-methylthiazol-5-yl)ethyl phosphate + 4-amino-2-methyl-5-(diphosphooxymethyl)pyrimidine + 2 H(+) = thiamine phosphate + CO2 + diphosphate</text>
        <dbReference type="Rhea" id="RHEA:47848"/>
        <dbReference type="ChEBI" id="CHEBI:15378"/>
        <dbReference type="ChEBI" id="CHEBI:16526"/>
        <dbReference type="ChEBI" id="CHEBI:33019"/>
        <dbReference type="ChEBI" id="CHEBI:37575"/>
        <dbReference type="ChEBI" id="CHEBI:57841"/>
        <dbReference type="ChEBI" id="CHEBI:62890"/>
        <dbReference type="EC" id="2.5.1.3"/>
    </reaction>
</comment>
<feature type="binding site" evidence="9">
    <location>
        <position position="159"/>
    </location>
    <ligand>
        <name>4-amino-2-methyl-5-(diphosphooxymethyl)pyrimidine</name>
        <dbReference type="ChEBI" id="CHEBI:57841"/>
    </ligand>
</feature>